<dbReference type="Proteomes" id="UP000501253">
    <property type="component" value="Chromosome"/>
</dbReference>
<sequence>MGKRIGLRGIVGLLWLGFLAGGAWAHFLIAVPPEGQGYGLRGQVINIWVLFGHPFEGILYDLKAPKGFMLKPEGQKDRLSFSRIEVKDYASGRKRFGYRIEYLPTARGDYYLCLQSQPYLNQEEGEVWEDRMKTPLHVQVEKGWQNLCGFELEIQPLSRPYGLRVGQVFRGRVLLNGKPLPGAQLEVEKLNGFYVPEEKLPLDAYGRVNEPLITFVLKTDKEGFFEVGFPEGGWWVVNVAVPAGKAPYANRTFPRMLRSGIWLYVFETPALAPTGFPLFREVR</sequence>
<name>A0A6H1WTT6_9BACT</name>
<dbReference type="AlphaFoldDB" id="A0A6H1WTT6"/>
<keyword evidence="2" id="KW-1185">Reference proteome</keyword>
<dbReference type="KEGG" id="tmai:FVE67_07430"/>
<dbReference type="InterPro" id="IPR019613">
    <property type="entry name" value="DUF4198"/>
</dbReference>
<dbReference type="Pfam" id="PF10670">
    <property type="entry name" value="DUF4198"/>
    <property type="match status" value="1"/>
</dbReference>
<evidence type="ECO:0000313" key="1">
    <source>
        <dbReference type="EMBL" id="QJA06635.1"/>
    </source>
</evidence>
<dbReference type="EMBL" id="CP042909">
    <property type="protein sequence ID" value="QJA06635.1"/>
    <property type="molecule type" value="Genomic_DNA"/>
</dbReference>
<accession>A0A6H1WTT6</accession>
<reference evidence="1 2" key="1">
    <citation type="submission" date="2019-08" db="EMBL/GenBank/DDBJ databases">
        <title>Complete genome sequence of Thermosulfurimonas marina SU872T, an anaerobic thermophilic chemolithoautotrophic bacterium isolated from a shallow marine hydrothermal vent.</title>
        <authorList>
            <person name="Allioux M."/>
            <person name="Jebbar M."/>
            <person name="Slobodkina G."/>
            <person name="Slobodkin A."/>
            <person name="Moalic Y."/>
            <person name="Frolova A."/>
            <person name="Shao Z."/>
            <person name="Alain K."/>
        </authorList>
    </citation>
    <scope>NUCLEOTIDE SEQUENCE [LARGE SCALE GENOMIC DNA]</scope>
    <source>
        <strain evidence="1 2">SU872</strain>
    </source>
</reference>
<dbReference type="RefSeq" id="WP_168719989.1">
    <property type="nucleotide sequence ID" value="NZ_CP042909.1"/>
</dbReference>
<gene>
    <name evidence="1" type="ORF">FVE67_07430</name>
</gene>
<protein>
    <submittedName>
        <fullName evidence="1">DUF4198 domain-containing protein</fullName>
    </submittedName>
</protein>
<evidence type="ECO:0000313" key="2">
    <source>
        <dbReference type="Proteomes" id="UP000501253"/>
    </source>
</evidence>
<proteinExistence type="predicted"/>
<organism evidence="1 2">
    <name type="scientific">Thermosulfurimonas marina</name>
    <dbReference type="NCBI Taxonomy" id="2047767"/>
    <lineage>
        <taxon>Bacteria</taxon>
        <taxon>Pseudomonadati</taxon>
        <taxon>Thermodesulfobacteriota</taxon>
        <taxon>Thermodesulfobacteria</taxon>
        <taxon>Thermodesulfobacteriales</taxon>
        <taxon>Thermodesulfobacteriaceae</taxon>
        <taxon>Thermosulfurimonas</taxon>
    </lineage>
</organism>